<reference evidence="2 3" key="1">
    <citation type="submission" date="2020-02" db="EMBL/GenBank/DDBJ databases">
        <title>Genomic and physiological characterization of two novel Nitrospinaceae genera.</title>
        <authorList>
            <person name="Mueller A.J."/>
            <person name="Jung M.-Y."/>
            <person name="Strachan C.R."/>
            <person name="Herbold C.W."/>
            <person name="Kirkegaard R.H."/>
            <person name="Daims H."/>
        </authorList>
    </citation>
    <scope>NUCLEOTIDE SEQUENCE [LARGE SCALE GENOMIC DNA]</scope>
    <source>
        <strain evidence="2">EB</strain>
    </source>
</reference>
<evidence type="ECO:0000313" key="3">
    <source>
        <dbReference type="Proteomes" id="UP000594688"/>
    </source>
</evidence>
<feature type="compositionally biased region" description="Basic and acidic residues" evidence="1">
    <location>
        <begin position="70"/>
        <end position="80"/>
    </location>
</feature>
<proteinExistence type="predicted"/>
<evidence type="ECO:0000256" key="1">
    <source>
        <dbReference type="SAM" id="MobiDB-lite"/>
    </source>
</evidence>
<accession>A0A7T0BUT1</accession>
<dbReference type="AlphaFoldDB" id="A0A7T0BUT1"/>
<feature type="region of interest" description="Disordered" evidence="1">
    <location>
        <begin position="70"/>
        <end position="97"/>
    </location>
</feature>
<protein>
    <submittedName>
        <fullName evidence="2">Uncharacterized protein</fullName>
    </submittedName>
</protein>
<evidence type="ECO:0000313" key="2">
    <source>
        <dbReference type="EMBL" id="QPJ61364.1"/>
    </source>
</evidence>
<dbReference type="KEGG" id="nli:G3M70_05460"/>
<organism evidence="2 3">
    <name type="scientific">Candidatus Nitronauta litoralis</name>
    <dbReference type="NCBI Taxonomy" id="2705533"/>
    <lineage>
        <taxon>Bacteria</taxon>
        <taxon>Pseudomonadati</taxon>
        <taxon>Nitrospinota/Tectimicrobiota group</taxon>
        <taxon>Nitrospinota</taxon>
        <taxon>Nitrospinia</taxon>
        <taxon>Nitrospinales</taxon>
        <taxon>Nitrospinaceae</taxon>
        <taxon>Candidatus Nitronauta</taxon>
    </lineage>
</organism>
<name>A0A7T0BUT1_9BACT</name>
<dbReference type="EMBL" id="CP048685">
    <property type="protein sequence ID" value="QPJ61364.1"/>
    <property type="molecule type" value="Genomic_DNA"/>
</dbReference>
<sequence length="97" mass="11228">MFLKKDDLVSVQCHNGDSPECPKHGEFFDNEQEAEEYVEEECWIPTGDGWICPDCNIHFMRELVKVRRDKKQTEIKKKEDDSGDDNLLELEAGIDAP</sequence>
<dbReference type="Proteomes" id="UP000594688">
    <property type="component" value="Chromosome"/>
</dbReference>
<gene>
    <name evidence="2" type="ORF">G3M70_05460</name>
</gene>